<proteinExistence type="predicted"/>
<reference evidence="1 2" key="1">
    <citation type="journal article" date="2023" name="Plants (Basel)">
        <title>Bridging the Gap: Combining Genomics and Transcriptomics Approaches to Understand Stylosanthes scabra, an Orphan Legume from the Brazilian Caatinga.</title>
        <authorList>
            <person name="Ferreira-Neto J.R.C."/>
            <person name="da Silva M.D."/>
            <person name="Binneck E."/>
            <person name="de Melo N.F."/>
            <person name="da Silva R.H."/>
            <person name="de Melo A.L.T.M."/>
            <person name="Pandolfi V."/>
            <person name="Bustamante F.O."/>
            <person name="Brasileiro-Vidal A.C."/>
            <person name="Benko-Iseppon A.M."/>
        </authorList>
    </citation>
    <scope>NUCLEOTIDE SEQUENCE [LARGE SCALE GENOMIC DNA]</scope>
    <source>
        <tissue evidence="1">Leaves</tissue>
    </source>
</reference>
<dbReference type="EMBL" id="JASCZI010030285">
    <property type="protein sequence ID" value="MED6120631.1"/>
    <property type="molecule type" value="Genomic_DNA"/>
</dbReference>
<organism evidence="1 2">
    <name type="scientific">Stylosanthes scabra</name>
    <dbReference type="NCBI Taxonomy" id="79078"/>
    <lineage>
        <taxon>Eukaryota</taxon>
        <taxon>Viridiplantae</taxon>
        <taxon>Streptophyta</taxon>
        <taxon>Embryophyta</taxon>
        <taxon>Tracheophyta</taxon>
        <taxon>Spermatophyta</taxon>
        <taxon>Magnoliopsida</taxon>
        <taxon>eudicotyledons</taxon>
        <taxon>Gunneridae</taxon>
        <taxon>Pentapetalae</taxon>
        <taxon>rosids</taxon>
        <taxon>fabids</taxon>
        <taxon>Fabales</taxon>
        <taxon>Fabaceae</taxon>
        <taxon>Papilionoideae</taxon>
        <taxon>50 kb inversion clade</taxon>
        <taxon>dalbergioids sensu lato</taxon>
        <taxon>Dalbergieae</taxon>
        <taxon>Pterocarpus clade</taxon>
        <taxon>Stylosanthes</taxon>
    </lineage>
</organism>
<protein>
    <submittedName>
        <fullName evidence="1">Uncharacterized protein</fullName>
    </submittedName>
</protein>
<keyword evidence="2" id="KW-1185">Reference proteome</keyword>
<evidence type="ECO:0000313" key="2">
    <source>
        <dbReference type="Proteomes" id="UP001341840"/>
    </source>
</evidence>
<sequence>MSLSNFKFFLHVSVLFFHLFFSLLCSSHFSSSFCLSLSLFLISLCFRFWFADLYVGGVHEDSPREGSDMRIHFVSSVPLLSFSFYLPSTQASATGIVAPFSTSPSLLYVPLLHHHPLSSHSPSCLLLACCFSFDLEKWLHQCFGSINEGDPSLCIVWEQE</sequence>
<name>A0ABU6R9Q3_9FABA</name>
<dbReference type="Proteomes" id="UP001341840">
    <property type="component" value="Unassembled WGS sequence"/>
</dbReference>
<gene>
    <name evidence="1" type="ORF">PIB30_022601</name>
</gene>
<comment type="caution">
    <text evidence="1">The sequence shown here is derived from an EMBL/GenBank/DDBJ whole genome shotgun (WGS) entry which is preliminary data.</text>
</comment>
<evidence type="ECO:0000313" key="1">
    <source>
        <dbReference type="EMBL" id="MED6120631.1"/>
    </source>
</evidence>
<accession>A0ABU6R9Q3</accession>